<evidence type="ECO:0000256" key="3">
    <source>
        <dbReference type="ARBA" id="ARBA00022833"/>
    </source>
</evidence>
<evidence type="ECO:0000256" key="4">
    <source>
        <dbReference type="ARBA" id="ARBA00023125"/>
    </source>
</evidence>
<dbReference type="PROSITE" id="PS40000">
    <property type="entry name" value="DM_1"/>
    <property type="match status" value="1"/>
</dbReference>
<dbReference type="GO" id="GO:0005634">
    <property type="term" value="C:nucleus"/>
    <property type="evidence" value="ECO:0007669"/>
    <property type="project" value="UniProtKB-SubCell"/>
</dbReference>
<dbReference type="PANTHER" id="PTHR12322">
    <property type="entry name" value="DOUBLESEX AND MAB-3 RELATED TRANSCRIPTION FACTOR DMRT"/>
    <property type="match status" value="1"/>
</dbReference>
<keyword evidence="4 6" id="KW-0238">DNA-binding</keyword>
<dbReference type="InterPro" id="IPR009060">
    <property type="entry name" value="UBA-like_sf"/>
</dbReference>
<comment type="subcellular location">
    <subcellularLocation>
        <location evidence="6">Nucleus</location>
    </subcellularLocation>
</comment>
<evidence type="ECO:0000256" key="2">
    <source>
        <dbReference type="ARBA" id="ARBA00022723"/>
    </source>
</evidence>
<feature type="DNA-binding region" description="DM" evidence="6">
    <location>
        <begin position="32"/>
        <end position="79"/>
    </location>
</feature>
<feature type="compositionally biased region" description="Basic and acidic residues" evidence="7">
    <location>
        <begin position="192"/>
        <end position="202"/>
    </location>
</feature>
<evidence type="ECO:0000256" key="6">
    <source>
        <dbReference type="PROSITE-ProRule" id="PRU00070"/>
    </source>
</evidence>
<dbReference type="AlphaFoldDB" id="A0A498N4A9"/>
<evidence type="ECO:0000313" key="9">
    <source>
        <dbReference type="EMBL" id="RXN23705.1"/>
    </source>
</evidence>
<evidence type="ECO:0000256" key="7">
    <source>
        <dbReference type="SAM" id="MobiDB-lite"/>
    </source>
</evidence>
<dbReference type="InterPro" id="IPR005173">
    <property type="entry name" value="DMA"/>
</dbReference>
<dbReference type="Pfam" id="PF20624">
    <property type="entry name" value="DMRT5_DMB"/>
    <property type="match status" value="1"/>
</dbReference>
<keyword evidence="10" id="KW-1185">Reference proteome</keyword>
<sequence length="374" mass="40543">MESSSGRFSLLAPHPALFLRPDDRTYPRSPKCARCRNHGVVSALKGHKRFCRWRDCACVKCALIAERQRVMAAQVALRRQQAQEELQMIYPAPGATEGSMSVSRASLSSAPPSAFDAFSPDTFKDEKNLNKCSVFSGLMNQALFSPHTPALTPLSEKSDPLNDSASPGSDHQSENILSPQSLTSSDLESGSELEKPTEEELSKTTGRNPAAVLTKIFPHVKRDALESALKACSGDVVKAIELVLSSQDGRNSHGDVVPLSENLPVSRSSAVRLTEGPLRHFGSKSAFSPLHASSTNCFGGDGLLGLNPRFAIAPLRLTYSTPNFIPPYLTSGFVPAMSLRPPADYPFPGVLRDLPYPKDTFNPTVFYSSLSHDK</sequence>
<feature type="domain" description="DM" evidence="8">
    <location>
        <begin position="32"/>
        <end position="79"/>
    </location>
</feature>
<evidence type="ECO:0000256" key="5">
    <source>
        <dbReference type="ARBA" id="ARBA00023242"/>
    </source>
</evidence>
<dbReference type="GO" id="GO:0046872">
    <property type="term" value="F:metal ion binding"/>
    <property type="evidence" value="ECO:0007669"/>
    <property type="project" value="UniProtKB-KW"/>
</dbReference>
<comment type="caution">
    <text evidence="9">The sequence shown here is derived from an EMBL/GenBank/DDBJ whole genome shotgun (WGS) entry which is preliminary data.</text>
</comment>
<keyword evidence="3 6" id="KW-0862">Zinc</keyword>
<dbReference type="EMBL" id="QBIY01012559">
    <property type="protein sequence ID" value="RXN23705.1"/>
    <property type="molecule type" value="Genomic_DNA"/>
</dbReference>
<dbReference type="GO" id="GO:0007548">
    <property type="term" value="P:sex differentiation"/>
    <property type="evidence" value="ECO:0007669"/>
    <property type="project" value="TreeGrafter"/>
</dbReference>
<dbReference type="FunFam" id="4.10.1040.10:FF:000001">
    <property type="entry name" value="doublesex- and mab-3-related transcription factor 1"/>
    <property type="match status" value="1"/>
</dbReference>
<dbReference type="STRING" id="84645.A0A498N4A9"/>
<dbReference type="Gene3D" id="4.10.1040.10">
    <property type="entry name" value="DM DNA-binding domain"/>
    <property type="match status" value="1"/>
</dbReference>
<keyword evidence="5 6" id="KW-0539">Nucleus</keyword>
<organism evidence="9 10">
    <name type="scientific">Labeo rohita</name>
    <name type="common">Indian major carp</name>
    <name type="synonym">Cyprinus rohita</name>
    <dbReference type="NCBI Taxonomy" id="84645"/>
    <lineage>
        <taxon>Eukaryota</taxon>
        <taxon>Metazoa</taxon>
        <taxon>Chordata</taxon>
        <taxon>Craniata</taxon>
        <taxon>Vertebrata</taxon>
        <taxon>Euteleostomi</taxon>
        <taxon>Actinopterygii</taxon>
        <taxon>Neopterygii</taxon>
        <taxon>Teleostei</taxon>
        <taxon>Ostariophysi</taxon>
        <taxon>Cypriniformes</taxon>
        <taxon>Cyprinidae</taxon>
        <taxon>Labeoninae</taxon>
        <taxon>Labeonini</taxon>
        <taxon>Labeo</taxon>
    </lineage>
</organism>
<feature type="compositionally biased region" description="Polar residues" evidence="7">
    <location>
        <begin position="161"/>
        <end position="188"/>
    </location>
</feature>
<dbReference type="InterPro" id="IPR026607">
    <property type="entry name" value="DMRT"/>
</dbReference>
<reference evidence="9 10" key="1">
    <citation type="submission" date="2018-03" db="EMBL/GenBank/DDBJ databases">
        <title>Draft genome sequence of Rohu Carp (Labeo rohita).</title>
        <authorList>
            <person name="Das P."/>
            <person name="Kushwaha B."/>
            <person name="Joshi C.G."/>
            <person name="Kumar D."/>
            <person name="Nagpure N.S."/>
            <person name="Sahoo L."/>
            <person name="Das S.P."/>
            <person name="Bit A."/>
            <person name="Patnaik S."/>
            <person name="Meher P.K."/>
            <person name="Jayasankar P."/>
            <person name="Koringa P.G."/>
            <person name="Patel N.V."/>
            <person name="Hinsu A.T."/>
            <person name="Kumar R."/>
            <person name="Pandey M."/>
            <person name="Agarwal S."/>
            <person name="Srivastava S."/>
            <person name="Singh M."/>
            <person name="Iquebal M.A."/>
            <person name="Jaiswal S."/>
            <person name="Angadi U.B."/>
            <person name="Kumar N."/>
            <person name="Raza M."/>
            <person name="Shah T.M."/>
            <person name="Rai A."/>
            <person name="Jena J.K."/>
        </authorList>
    </citation>
    <scope>NUCLEOTIDE SEQUENCE [LARGE SCALE GENOMIC DNA]</scope>
    <source>
        <strain evidence="9">DASCIFA01</strain>
        <tissue evidence="9">Testis</tissue>
    </source>
</reference>
<accession>A0A498N4A9</accession>
<dbReference type="GO" id="GO:0000981">
    <property type="term" value="F:DNA-binding transcription factor activity, RNA polymerase II-specific"/>
    <property type="evidence" value="ECO:0007669"/>
    <property type="project" value="TreeGrafter"/>
</dbReference>
<comment type="similarity">
    <text evidence="1">Belongs to the DMRT family.</text>
</comment>
<evidence type="ECO:0000256" key="1">
    <source>
        <dbReference type="ARBA" id="ARBA00006834"/>
    </source>
</evidence>
<dbReference type="SMART" id="SM00301">
    <property type="entry name" value="DM"/>
    <property type="match status" value="1"/>
</dbReference>
<dbReference type="PANTHER" id="PTHR12322:SF71">
    <property type="entry name" value="DOUBLESEX- AND MAB-3-RELATED TRANSCRIPTION FACTOR A1"/>
    <property type="match status" value="1"/>
</dbReference>
<proteinExistence type="inferred from homology"/>
<dbReference type="InterPro" id="IPR001275">
    <property type="entry name" value="DM_DNA-bd"/>
</dbReference>
<keyword evidence="2 6" id="KW-0479">Metal-binding</keyword>
<evidence type="ECO:0000259" key="8">
    <source>
        <dbReference type="PROSITE" id="PS50809"/>
    </source>
</evidence>
<dbReference type="InterPro" id="IPR046472">
    <property type="entry name" value="DMRT5_1_DMB_dom"/>
</dbReference>
<dbReference type="Proteomes" id="UP000290572">
    <property type="component" value="Unassembled WGS sequence"/>
</dbReference>
<feature type="region of interest" description="Disordered" evidence="7">
    <location>
        <begin position="149"/>
        <end position="207"/>
    </location>
</feature>
<dbReference type="Pfam" id="PF03474">
    <property type="entry name" value="DMA"/>
    <property type="match status" value="1"/>
</dbReference>
<dbReference type="Pfam" id="PF00751">
    <property type="entry name" value="DM"/>
    <property type="match status" value="1"/>
</dbReference>
<dbReference type="PROSITE" id="PS50809">
    <property type="entry name" value="DM_2"/>
    <property type="match status" value="1"/>
</dbReference>
<dbReference type="GO" id="GO:0000978">
    <property type="term" value="F:RNA polymerase II cis-regulatory region sequence-specific DNA binding"/>
    <property type="evidence" value="ECO:0007669"/>
    <property type="project" value="TreeGrafter"/>
</dbReference>
<evidence type="ECO:0000313" key="10">
    <source>
        <dbReference type="Proteomes" id="UP000290572"/>
    </source>
</evidence>
<name>A0A498N4A9_LABRO</name>
<gene>
    <name evidence="9" type="ORF">ROHU_022714</name>
</gene>
<dbReference type="SUPFAM" id="SSF46934">
    <property type="entry name" value="UBA-like"/>
    <property type="match status" value="1"/>
</dbReference>
<dbReference type="InterPro" id="IPR036407">
    <property type="entry name" value="DM_DNA-bd_sf"/>
</dbReference>
<dbReference type="SUPFAM" id="SSF82927">
    <property type="entry name" value="Cysteine-rich DNA binding domain, (DM domain)"/>
    <property type="match status" value="1"/>
</dbReference>
<protein>
    <submittedName>
        <fullName evidence="9">Doublesex-and mab-3-related transcription factor A1</fullName>
    </submittedName>
</protein>